<dbReference type="InterPro" id="IPR050796">
    <property type="entry name" value="SCF_F-box_component"/>
</dbReference>
<dbReference type="Proteomes" id="UP001055439">
    <property type="component" value="Chromosome 3"/>
</dbReference>
<gene>
    <name evidence="2" type="ORF">MUK42_00166</name>
</gene>
<dbReference type="Pfam" id="PF07734">
    <property type="entry name" value="FBA_1"/>
    <property type="match status" value="1"/>
</dbReference>
<dbReference type="PANTHER" id="PTHR31672">
    <property type="entry name" value="BNACNNG10540D PROTEIN"/>
    <property type="match status" value="1"/>
</dbReference>
<dbReference type="PROSITE" id="PS50181">
    <property type="entry name" value="FBOX"/>
    <property type="match status" value="1"/>
</dbReference>
<keyword evidence="3" id="KW-1185">Reference proteome</keyword>
<name>A0A9E7FGJ3_9LILI</name>
<evidence type="ECO:0000313" key="3">
    <source>
        <dbReference type="Proteomes" id="UP001055439"/>
    </source>
</evidence>
<proteinExistence type="predicted"/>
<dbReference type="InterPro" id="IPR006527">
    <property type="entry name" value="F-box-assoc_dom_typ1"/>
</dbReference>
<protein>
    <recommendedName>
        <fullName evidence="1">F-box domain-containing protein</fullName>
    </recommendedName>
</protein>
<dbReference type="SUPFAM" id="SSF81383">
    <property type="entry name" value="F-box domain"/>
    <property type="match status" value="1"/>
</dbReference>
<dbReference type="InterPro" id="IPR017451">
    <property type="entry name" value="F-box-assoc_interact_dom"/>
</dbReference>
<reference evidence="2" key="1">
    <citation type="submission" date="2022-05" db="EMBL/GenBank/DDBJ databases">
        <title>The Musa troglodytarum L. genome provides insights into the mechanism of non-climacteric behaviour and enrichment of carotenoids.</title>
        <authorList>
            <person name="Wang J."/>
        </authorList>
    </citation>
    <scope>NUCLEOTIDE SEQUENCE</scope>
    <source>
        <tissue evidence="2">Leaf</tissue>
    </source>
</reference>
<dbReference type="OrthoDB" id="1433187at2759"/>
<organism evidence="2 3">
    <name type="scientific">Musa troglodytarum</name>
    <name type="common">fe'i banana</name>
    <dbReference type="NCBI Taxonomy" id="320322"/>
    <lineage>
        <taxon>Eukaryota</taxon>
        <taxon>Viridiplantae</taxon>
        <taxon>Streptophyta</taxon>
        <taxon>Embryophyta</taxon>
        <taxon>Tracheophyta</taxon>
        <taxon>Spermatophyta</taxon>
        <taxon>Magnoliopsida</taxon>
        <taxon>Liliopsida</taxon>
        <taxon>Zingiberales</taxon>
        <taxon>Musaceae</taxon>
        <taxon>Musa</taxon>
    </lineage>
</organism>
<dbReference type="InterPro" id="IPR001810">
    <property type="entry name" value="F-box_dom"/>
</dbReference>
<dbReference type="EMBL" id="CP097505">
    <property type="protein sequence ID" value="URD93543.1"/>
    <property type="molecule type" value="Genomic_DNA"/>
</dbReference>
<feature type="domain" description="F-box" evidence="1">
    <location>
        <begin position="14"/>
        <end position="60"/>
    </location>
</feature>
<sequence length="376" mass="42436">MDGTLNNTHSINLGSRGHPLPDDLLAEILSYLPAKTFLRLLSVCKTFHRLSSNSRFLLKQTHHNNVISGFFFHINNIPGPLFLIDPYAGVPTISLKFLSHMRAIILGSAGGLVFVLHRKDGALWVYNPARRTRCQLPSPPSNYCKSGGIAVRFMNDGDGVTKDYKLVYLSRTPAESSLHRCQIYDSFAKVWTMDKELDFGRMELHLDNPVVCDDVVFWPSSHSKTYERMDHYVVAFDVRKECTQIIRLPKEAAVAYVDTIGIGKWEDKSLCLIHYDMCACVFGLWLLRKTNDGPTGWVRAHEVSLGQIGFKGTPDVNSIMLSEVAMTTLLVFTIEKETYSYDIKDGELKNLAYLPTYYSPRLIPYSNTLRPCASAI</sequence>
<dbReference type="NCBIfam" id="TIGR01640">
    <property type="entry name" value="F_box_assoc_1"/>
    <property type="match status" value="1"/>
</dbReference>
<dbReference type="PANTHER" id="PTHR31672:SF13">
    <property type="entry name" value="F-BOX PROTEIN CPR30-LIKE"/>
    <property type="match status" value="1"/>
</dbReference>
<dbReference type="Gene3D" id="1.20.1280.50">
    <property type="match status" value="1"/>
</dbReference>
<accession>A0A9E7FGJ3</accession>
<evidence type="ECO:0000259" key="1">
    <source>
        <dbReference type="PROSITE" id="PS50181"/>
    </source>
</evidence>
<evidence type="ECO:0000313" key="2">
    <source>
        <dbReference type="EMBL" id="URD93543.1"/>
    </source>
</evidence>
<dbReference type="InterPro" id="IPR036047">
    <property type="entry name" value="F-box-like_dom_sf"/>
</dbReference>
<dbReference type="Pfam" id="PF00646">
    <property type="entry name" value="F-box"/>
    <property type="match status" value="1"/>
</dbReference>
<dbReference type="AlphaFoldDB" id="A0A9E7FGJ3"/>
<dbReference type="SMART" id="SM00256">
    <property type="entry name" value="FBOX"/>
    <property type="match status" value="1"/>
</dbReference>